<dbReference type="PANTHER" id="PTHR11609">
    <property type="entry name" value="PURINE BIOSYNTHESIS PROTEIN 6/7, PUR6/7"/>
    <property type="match status" value="1"/>
</dbReference>
<reference evidence="4 5" key="1">
    <citation type="submission" date="2024-01" db="EMBL/GenBank/DDBJ databases">
        <title>The genomes of 5 underutilized Papilionoideae crops provide insights into root nodulation and disease resistanc.</title>
        <authorList>
            <person name="Jiang F."/>
        </authorList>
    </citation>
    <scope>NUCLEOTIDE SEQUENCE [LARGE SCALE GENOMIC DNA]</scope>
    <source>
        <strain evidence="4">JINMINGXINNONG_FW02</strain>
        <tissue evidence="4">Leaves</tissue>
    </source>
</reference>
<comment type="pathway">
    <text evidence="1">Purine metabolism; IMP biosynthesis via de novo pathway; 5-amino-1-(5-phospho-D-ribosyl)imidazole-4-carboxylate from 5-amino-1-(5-phospho-D-ribosyl)imidazole (carboxylase route): step 1/1.</text>
</comment>
<dbReference type="EC" id="4.1.1.21" evidence="2"/>
<keyword evidence="5" id="KW-1185">Reference proteome</keyword>
<dbReference type="EMBL" id="JAYMYR010000006">
    <property type="protein sequence ID" value="KAK7355969.1"/>
    <property type="molecule type" value="Genomic_DNA"/>
</dbReference>
<protein>
    <recommendedName>
        <fullName evidence="2">phosphoribosylaminoimidazole carboxylase</fullName>
        <ecNumber evidence="2">4.1.1.21</ecNumber>
    </recommendedName>
</protein>
<proteinExistence type="predicted"/>
<evidence type="ECO:0000256" key="2">
    <source>
        <dbReference type="ARBA" id="ARBA00012329"/>
    </source>
</evidence>
<dbReference type="PANTHER" id="PTHR11609:SF5">
    <property type="entry name" value="PHOSPHORIBOSYLAMINOIMIDAZOLE CARBOXYLASE"/>
    <property type="match status" value="1"/>
</dbReference>
<dbReference type="Pfam" id="PF00731">
    <property type="entry name" value="AIRC"/>
    <property type="match status" value="1"/>
</dbReference>
<evidence type="ECO:0000259" key="3">
    <source>
        <dbReference type="Pfam" id="PF00731"/>
    </source>
</evidence>
<organism evidence="4 5">
    <name type="scientific">Phaseolus coccineus</name>
    <name type="common">Scarlet runner bean</name>
    <name type="synonym">Phaseolus multiflorus</name>
    <dbReference type="NCBI Taxonomy" id="3886"/>
    <lineage>
        <taxon>Eukaryota</taxon>
        <taxon>Viridiplantae</taxon>
        <taxon>Streptophyta</taxon>
        <taxon>Embryophyta</taxon>
        <taxon>Tracheophyta</taxon>
        <taxon>Spermatophyta</taxon>
        <taxon>Magnoliopsida</taxon>
        <taxon>eudicotyledons</taxon>
        <taxon>Gunneridae</taxon>
        <taxon>Pentapetalae</taxon>
        <taxon>rosids</taxon>
        <taxon>fabids</taxon>
        <taxon>Fabales</taxon>
        <taxon>Fabaceae</taxon>
        <taxon>Papilionoideae</taxon>
        <taxon>50 kb inversion clade</taxon>
        <taxon>NPAAA clade</taxon>
        <taxon>indigoferoid/millettioid clade</taxon>
        <taxon>Phaseoleae</taxon>
        <taxon>Phaseolus</taxon>
    </lineage>
</organism>
<sequence length="113" mass="12669">MQMPRGVPATVAVNNATNAGLLAVRMLDVANDNLLSRCGVLTVEVEHVDVDTLEKLEKQGVYCQLKASTVRVIRDKYQQKVHFSRHGIPLPEFMKIDILKMLRKQGNSLDILL</sequence>
<dbReference type="SUPFAM" id="SSF52255">
    <property type="entry name" value="N5-CAIR mutase (phosphoribosylaminoimidazole carboxylase, PurE)"/>
    <property type="match status" value="1"/>
</dbReference>
<dbReference type="GO" id="GO:0004638">
    <property type="term" value="F:phosphoribosylaminoimidazole carboxylase activity"/>
    <property type="evidence" value="ECO:0007669"/>
    <property type="project" value="UniProtKB-EC"/>
</dbReference>
<comment type="caution">
    <text evidence="4">The sequence shown here is derived from an EMBL/GenBank/DDBJ whole genome shotgun (WGS) entry which is preliminary data.</text>
</comment>
<evidence type="ECO:0000313" key="5">
    <source>
        <dbReference type="Proteomes" id="UP001374584"/>
    </source>
</evidence>
<dbReference type="GO" id="GO:0009507">
    <property type="term" value="C:chloroplast"/>
    <property type="evidence" value="ECO:0007669"/>
    <property type="project" value="TreeGrafter"/>
</dbReference>
<evidence type="ECO:0000313" key="4">
    <source>
        <dbReference type="EMBL" id="KAK7355969.1"/>
    </source>
</evidence>
<dbReference type="InterPro" id="IPR000031">
    <property type="entry name" value="PurE_dom"/>
</dbReference>
<dbReference type="GO" id="GO:0006189">
    <property type="term" value="P:'de novo' IMP biosynthetic process"/>
    <property type="evidence" value="ECO:0007669"/>
    <property type="project" value="InterPro"/>
</dbReference>
<dbReference type="AlphaFoldDB" id="A0AAN9R2S6"/>
<feature type="domain" description="PurE" evidence="3">
    <location>
        <begin position="1"/>
        <end position="37"/>
    </location>
</feature>
<dbReference type="Gene3D" id="3.40.50.20">
    <property type="match status" value="1"/>
</dbReference>
<name>A0AAN9R2S6_PHACN</name>
<dbReference type="Proteomes" id="UP001374584">
    <property type="component" value="Unassembled WGS sequence"/>
</dbReference>
<gene>
    <name evidence="4" type="ORF">VNO80_15234</name>
</gene>
<evidence type="ECO:0000256" key="1">
    <source>
        <dbReference type="ARBA" id="ARBA00004747"/>
    </source>
</evidence>
<accession>A0AAN9R2S6</accession>